<organism evidence="2 3">
    <name type="scientific">Hyphomicrobium denitrificans (strain ATCC 51888 / DSM 1869 / NCIMB 11706 / TK 0415)</name>
    <dbReference type="NCBI Taxonomy" id="582899"/>
    <lineage>
        <taxon>Bacteria</taxon>
        <taxon>Pseudomonadati</taxon>
        <taxon>Pseudomonadota</taxon>
        <taxon>Alphaproteobacteria</taxon>
        <taxon>Hyphomicrobiales</taxon>
        <taxon>Hyphomicrobiaceae</taxon>
        <taxon>Hyphomicrobium</taxon>
    </lineage>
</organism>
<dbReference type="AlphaFoldDB" id="D8JPY0"/>
<sequence length="76" mass="8601">MEIQDHPSKHAEDRLRHPSTLPQNRIDNAHPGLLTQRVNQLDDGRGHIRDAHLITREAGPEWASPQRTAIIAAFQP</sequence>
<evidence type="ECO:0000313" key="3">
    <source>
        <dbReference type="Proteomes" id="UP000002033"/>
    </source>
</evidence>
<dbReference type="HOGENOM" id="CLU_2649534_0_0_5"/>
<feature type="compositionally biased region" description="Basic and acidic residues" evidence="1">
    <location>
        <begin position="1"/>
        <end position="16"/>
    </location>
</feature>
<reference evidence="3" key="1">
    <citation type="journal article" date="2011" name="J. Bacteriol.">
        <title>Genome sequences of eight morphologically diverse alphaproteobacteria.</title>
        <authorList>
            <consortium name="US DOE Joint Genome Institute"/>
            <person name="Brown P.J."/>
            <person name="Kysela D.T."/>
            <person name="Buechlein A."/>
            <person name="Hemmerich C."/>
            <person name="Brun Y.V."/>
        </authorList>
    </citation>
    <scope>NUCLEOTIDE SEQUENCE [LARGE SCALE GENOMIC DNA]</scope>
    <source>
        <strain evidence="3">ATCC 51888 / DSM 1869 / NCIB 11706 / TK 0415</strain>
    </source>
</reference>
<dbReference type="STRING" id="582899.Hden_2063"/>
<proteinExistence type="predicted"/>
<protein>
    <submittedName>
        <fullName evidence="2">Uncharacterized protein</fullName>
    </submittedName>
</protein>
<dbReference type="Proteomes" id="UP000002033">
    <property type="component" value="Chromosome"/>
</dbReference>
<dbReference type="EMBL" id="CP002083">
    <property type="protein sequence ID" value="ADJ23864.1"/>
    <property type="molecule type" value="Genomic_DNA"/>
</dbReference>
<name>D8JPY0_HYPDA</name>
<gene>
    <name evidence="2" type="ordered locus">Hden_2063</name>
</gene>
<keyword evidence="3" id="KW-1185">Reference proteome</keyword>
<evidence type="ECO:0000313" key="2">
    <source>
        <dbReference type="EMBL" id="ADJ23864.1"/>
    </source>
</evidence>
<accession>D8JPY0</accession>
<feature type="region of interest" description="Disordered" evidence="1">
    <location>
        <begin position="1"/>
        <end position="30"/>
    </location>
</feature>
<dbReference type="KEGG" id="hdn:Hden_2063"/>
<evidence type="ECO:0000256" key="1">
    <source>
        <dbReference type="SAM" id="MobiDB-lite"/>
    </source>
</evidence>